<evidence type="ECO:0000313" key="8">
    <source>
        <dbReference type="EMBL" id="QQL01544.1"/>
    </source>
</evidence>
<dbReference type="InterPro" id="IPR002487">
    <property type="entry name" value="TF_Kbox"/>
</dbReference>
<dbReference type="GO" id="GO:0005634">
    <property type="term" value="C:nucleus"/>
    <property type="evidence" value="ECO:0007669"/>
    <property type="project" value="UniProtKB-SubCell"/>
</dbReference>
<proteinExistence type="evidence at transcript level"/>
<accession>A0A7T7ICL0</accession>
<dbReference type="InterPro" id="IPR002100">
    <property type="entry name" value="TF_MADSbox"/>
</dbReference>
<keyword evidence="4" id="KW-0804">Transcription</keyword>
<dbReference type="GO" id="GO:0045944">
    <property type="term" value="P:positive regulation of transcription by RNA polymerase II"/>
    <property type="evidence" value="ECO:0007669"/>
    <property type="project" value="InterPro"/>
</dbReference>
<name>A0A7T7ICL0_9GENT</name>
<dbReference type="GO" id="GO:0000977">
    <property type="term" value="F:RNA polymerase II transcription regulatory region sequence-specific DNA binding"/>
    <property type="evidence" value="ECO:0007669"/>
    <property type="project" value="InterPro"/>
</dbReference>
<feature type="domain" description="K-box" evidence="7">
    <location>
        <begin position="125"/>
        <end position="215"/>
    </location>
</feature>
<dbReference type="SMART" id="SM00432">
    <property type="entry name" value="MADS"/>
    <property type="match status" value="1"/>
</dbReference>
<dbReference type="AlphaFoldDB" id="A0A7T7ICL0"/>
<reference evidence="8" key="1">
    <citation type="journal article" date="2020" name="Plants (Basel)">
        <title>Pitfall Flower Development and Organ Identity of Ceropegia sandersonii (Apocynaceae-Asclepiadoideae).</title>
        <authorList>
            <person name="Heiduk A."/>
            <person name="Pramanik D."/>
            <person name="Spaans M."/>
            <person name="Gast L."/>
            <person name="Dorst N."/>
            <person name="van Heuven B.J."/>
            <person name="Gravendeel B."/>
        </authorList>
    </citation>
    <scope>NUCLEOTIDE SEQUENCE</scope>
    <source>
        <tissue evidence="8">Early bud</tissue>
    </source>
</reference>
<dbReference type="GO" id="GO:0003700">
    <property type="term" value="F:DNA-binding transcription factor activity"/>
    <property type="evidence" value="ECO:0007669"/>
    <property type="project" value="InterPro"/>
</dbReference>
<dbReference type="GO" id="GO:0046983">
    <property type="term" value="F:protein dimerization activity"/>
    <property type="evidence" value="ECO:0007669"/>
    <property type="project" value="InterPro"/>
</dbReference>
<dbReference type="PROSITE" id="PS00350">
    <property type="entry name" value="MADS_BOX_1"/>
    <property type="match status" value="1"/>
</dbReference>
<dbReference type="InterPro" id="IPR036879">
    <property type="entry name" value="TF_MADSbox_sf"/>
</dbReference>
<feature type="domain" description="MADS-box" evidence="6">
    <location>
        <begin position="42"/>
        <end position="102"/>
    </location>
</feature>
<evidence type="ECO:0000256" key="1">
    <source>
        <dbReference type="ARBA" id="ARBA00004123"/>
    </source>
</evidence>
<dbReference type="CDD" id="cd00265">
    <property type="entry name" value="MADS_MEF2_like"/>
    <property type="match status" value="1"/>
</dbReference>
<dbReference type="InterPro" id="IPR033896">
    <property type="entry name" value="MEF2-like_N"/>
</dbReference>
<comment type="subcellular location">
    <subcellularLocation>
        <location evidence="1">Nucleus</location>
    </subcellularLocation>
</comment>
<evidence type="ECO:0000256" key="4">
    <source>
        <dbReference type="ARBA" id="ARBA00023163"/>
    </source>
</evidence>
<evidence type="ECO:0000259" key="7">
    <source>
        <dbReference type="PROSITE" id="PS51297"/>
    </source>
</evidence>
<organism evidence="8">
    <name type="scientific">Ceropegia sandersonii</name>
    <dbReference type="NCBI Taxonomy" id="141469"/>
    <lineage>
        <taxon>Eukaryota</taxon>
        <taxon>Viridiplantae</taxon>
        <taxon>Streptophyta</taxon>
        <taxon>Embryophyta</taxon>
        <taxon>Tracheophyta</taxon>
        <taxon>Spermatophyta</taxon>
        <taxon>Magnoliopsida</taxon>
        <taxon>eudicotyledons</taxon>
        <taxon>Gunneridae</taxon>
        <taxon>Pentapetalae</taxon>
        <taxon>asterids</taxon>
        <taxon>lamiids</taxon>
        <taxon>Gentianales</taxon>
        <taxon>Apocynaceae</taxon>
        <taxon>Asclepiadoideae</taxon>
        <taxon>Ceropegieae</taxon>
        <taxon>Stapeliinae</taxon>
        <taxon>Ceropegia</taxon>
    </lineage>
</organism>
<dbReference type="PANTHER" id="PTHR48019">
    <property type="entry name" value="SERUM RESPONSE FACTOR HOMOLOG"/>
    <property type="match status" value="1"/>
</dbReference>
<evidence type="ECO:0000256" key="3">
    <source>
        <dbReference type="ARBA" id="ARBA00023125"/>
    </source>
</evidence>
<dbReference type="Pfam" id="PF01486">
    <property type="entry name" value="K-box"/>
    <property type="match status" value="1"/>
</dbReference>
<dbReference type="PROSITE" id="PS50066">
    <property type="entry name" value="MADS_BOX_2"/>
    <property type="match status" value="1"/>
</dbReference>
<keyword evidence="5" id="KW-0539">Nucleus</keyword>
<keyword evidence="2" id="KW-0805">Transcription regulation</keyword>
<sequence length="267" mass="30531">MGSIPLPPLPLSIQIYITPPPPAEEEEEEGEIERTKIDRSIMGRGRIEIKKIENSTNRQVTYSKRRNGIFKKAHELSVLCDAKVSLIMLSGTKKFHEYTSPSTTTKTIVDQYQATVGVDLWNTHYQRMQENLRRLKEINDRLRKDIRQRMGHELHDLDIKQLCDLQEKMIDSLTIIRERKYHVIKTQTDTFRKKVRNLEERHGNLLFDLESKCEDPKYGIVENAGGGSGAGGGYNSTVALVDGVASNLYAFSLQPRHPNLHHGLRLA</sequence>
<dbReference type="InterPro" id="IPR050142">
    <property type="entry name" value="MADS-box/MEF2_TF"/>
</dbReference>
<evidence type="ECO:0000256" key="5">
    <source>
        <dbReference type="ARBA" id="ARBA00023242"/>
    </source>
</evidence>
<dbReference type="Pfam" id="PF00319">
    <property type="entry name" value="SRF-TF"/>
    <property type="match status" value="1"/>
</dbReference>
<evidence type="ECO:0000259" key="6">
    <source>
        <dbReference type="PROSITE" id="PS50066"/>
    </source>
</evidence>
<dbReference type="PROSITE" id="PS51297">
    <property type="entry name" value="K_BOX"/>
    <property type="match status" value="1"/>
</dbReference>
<dbReference type="Gene3D" id="3.40.1810.10">
    <property type="entry name" value="Transcription factor, MADS-box"/>
    <property type="match status" value="1"/>
</dbReference>
<dbReference type="EMBL" id="MW191518">
    <property type="protein sequence ID" value="QQL01544.1"/>
    <property type="molecule type" value="mRNA"/>
</dbReference>
<keyword evidence="3" id="KW-0238">DNA-binding</keyword>
<dbReference type="SUPFAM" id="SSF55455">
    <property type="entry name" value="SRF-like"/>
    <property type="match status" value="1"/>
</dbReference>
<protein>
    <submittedName>
        <fullName evidence="8">TM6/AP3-like protein</fullName>
    </submittedName>
</protein>
<dbReference type="PRINTS" id="PR00404">
    <property type="entry name" value="MADSDOMAIN"/>
</dbReference>
<evidence type="ECO:0000256" key="2">
    <source>
        <dbReference type="ARBA" id="ARBA00023015"/>
    </source>
</evidence>
<gene>
    <name evidence="8" type="primary">TM6</name>
</gene>